<dbReference type="InterPro" id="IPR027417">
    <property type="entry name" value="P-loop_NTPase"/>
</dbReference>
<dbReference type="Proteomes" id="UP001141806">
    <property type="component" value="Unassembled WGS sequence"/>
</dbReference>
<name>A0A9Q0HF44_9MAGN</name>
<dbReference type="GO" id="GO:0005524">
    <property type="term" value="F:ATP binding"/>
    <property type="evidence" value="ECO:0007669"/>
    <property type="project" value="UniProtKB-KW"/>
</dbReference>
<sequence length="991" mass="111571">MGKKHVVVVSSSDDEKGSRPRSTRSSNSCKTKSRPSVPRVNLRSSKKARISDSFSGSCKESRGVEEVSFDSLNEDFYECLRGCKKVSGREAEELWVDKYKPQSLGELAVHRKKVEEVKTWLEEWLRMSKDNFHGNALLISGQAGVGKSATVHVIASHLGVSVCEWNTPTPTLWQEHMHNAHSGIQYMSKLDEFESFVERMRKYPLLPLASTEGSKKQVILLIDDLPLTNGRVAYGRLSNCLHVLVRSTQIPTVILITEYGKADTSEPMKLDWEGLKSSLESAGASKVSFNPVTVNSIKKMLSRICKEEHCNMTDEQIVQIAKSSGGDIRNAITSLQYLCLRSNVLLLFPSSTLSTSYSKENPEELSLLNDRFPLPFGRDETLSLFHALGKFLHNKRETVGGADLEEDIFRLREKFARLPLKMEAPEKILDQAHGKARPIADFLHENVLDFISDQAVDDAWAISSYLSDADCLLATSLHPFAWSQMINSNNGRDSIGEEAAASIAVRGVLFGNSHASSSRWHSIRSPKLWQIELSSRQKKNEMLRQRSEAYNSLSLSDINVMVTEYLPVQKWLELRTWEDDYRDLGGFIEMAGRPKRHQYKQEQEQKQEQSRAKWTTSLTKTLADLMVEQVLKGNRPNHSFGSKAWKNICDEFHRETGLKWNKEQLKNRYGAMRRQYVTVKLLLNHGDFSWDEATGTITAPDEVWDEYIKGNTDAEAIRNNGCQIYKQLCTVFSESGPNGNHHTELDEQTPGLLMDIPAAPAEESSSPSEDEDVDVSNIPNKHGPLTPPSSGHRKRGRKGIDRVMSEAILEMAAASRLRTAAATSIDQFSINNCIKALDEIDGLEESIYFASLDLFDSPNARETFLSLRTDRRLTWLKAKYDASARSTRSLGRFVLAFSFFPSNFLWYQGFSSRSFKVKICSTPTSIRSPENSGFDFEVEESSLETIANEDNAFAQSDDNLRLVSVDEVDKAPTTIVAKDDDAFAQSNDKFR</sequence>
<feature type="compositionally biased region" description="Low complexity" evidence="8">
    <location>
        <begin position="758"/>
        <end position="767"/>
    </location>
</feature>
<dbReference type="GO" id="GO:0003682">
    <property type="term" value="F:chromatin binding"/>
    <property type="evidence" value="ECO:0007669"/>
    <property type="project" value="TreeGrafter"/>
</dbReference>
<dbReference type="PANTHER" id="PTHR12172">
    <property type="entry name" value="CELL CYCLE CHECKPOINT PROTEIN RAD17"/>
    <property type="match status" value="1"/>
</dbReference>
<keyword evidence="7" id="KW-0131">Cell cycle</keyword>
<feature type="region of interest" description="Disordered" evidence="8">
    <location>
        <begin position="758"/>
        <end position="797"/>
    </location>
</feature>
<dbReference type="GO" id="GO:0000077">
    <property type="term" value="P:DNA damage checkpoint signaling"/>
    <property type="evidence" value="ECO:0007669"/>
    <property type="project" value="TreeGrafter"/>
</dbReference>
<comment type="caution">
    <text evidence="10">The sequence shown here is derived from an EMBL/GenBank/DDBJ whole genome shotgun (WGS) entry which is preliminary data.</text>
</comment>
<organism evidence="10 11">
    <name type="scientific">Protea cynaroides</name>
    <dbReference type="NCBI Taxonomy" id="273540"/>
    <lineage>
        <taxon>Eukaryota</taxon>
        <taxon>Viridiplantae</taxon>
        <taxon>Streptophyta</taxon>
        <taxon>Embryophyta</taxon>
        <taxon>Tracheophyta</taxon>
        <taxon>Spermatophyta</taxon>
        <taxon>Magnoliopsida</taxon>
        <taxon>Proteales</taxon>
        <taxon>Proteaceae</taxon>
        <taxon>Protea</taxon>
    </lineage>
</organism>
<dbReference type="CDD" id="cd18140">
    <property type="entry name" value="HLD_clamp_RFC"/>
    <property type="match status" value="1"/>
</dbReference>
<dbReference type="InterPro" id="IPR004582">
    <property type="entry name" value="Checkpoint_prot_Rad17_Rad24"/>
</dbReference>
<protein>
    <recommendedName>
        <fullName evidence="9">Myb/SANT-like domain-containing protein</fullName>
    </recommendedName>
</protein>
<dbReference type="PANTHER" id="PTHR12172:SF0">
    <property type="entry name" value="CELL CYCLE CHECKPOINT PROTEIN RAD17"/>
    <property type="match status" value="1"/>
</dbReference>
<evidence type="ECO:0000256" key="3">
    <source>
        <dbReference type="ARBA" id="ARBA00022741"/>
    </source>
</evidence>
<dbReference type="Pfam" id="PF21960">
    <property type="entry name" value="RCF1-5-like_lid"/>
    <property type="match status" value="1"/>
</dbReference>
<keyword evidence="6" id="KW-0539">Nucleus</keyword>
<dbReference type="SUPFAM" id="SSF52540">
    <property type="entry name" value="P-loop containing nucleoside triphosphate hydrolases"/>
    <property type="match status" value="1"/>
</dbReference>
<dbReference type="Pfam" id="PF12776">
    <property type="entry name" value="Myb_DNA-bind_3"/>
    <property type="match status" value="1"/>
</dbReference>
<comment type="similarity">
    <text evidence="2">Belongs to the rad17/RAD24 family.</text>
</comment>
<evidence type="ECO:0000256" key="7">
    <source>
        <dbReference type="ARBA" id="ARBA00023306"/>
    </source>
</evidence>
<accession>A0A9Q0HF44</accession>
<dbReference type="InterPro" id="IPR047854">
    <property type="entry name" value="RFC_lid"/>
</dbReference>
<evidence type="ECO:0000256" key="2">
    <source>
        <dbReference type="ARBA" id="ARBA00006168"/>
    </source>
</evidence>
<feature type="domain" description="Myb/SANT-like" evidence="9">
    <location>
        <begin position="613"/>
        <end position="707"/>
    </location>
</feature>
<reference evidence="10" key="1">
    <citation type="journal article" date="2023" name="Plant J.">
        <title>The genome of the king protea, Protea cynaroides.</title>
        <authorList>
            <person name="Chang J."/>
            <person name="Duong T.A."/>
            <person name="Schoeman C."/>
            <person name="Ma X."/>
            <person name="Roodt D."/>
            <person name="Barker N."/>
            <person name="Li Z."/>
            <person name="Van de Peer Y."/>
            <person name="Mizrachi E."/>
        </authorList>
    </citation>
    <scope>NUCLEOTIDE SEQUENCE</scope>
    <source>
        <tissue evidence="10">Young leaves</tissue>
    </source>
</reference>
<evidence type="ECO:0000256" key="8">
    <source>
        <dbReference type="SAM" id="MobiDB-lite"/>
    </source>
</evidence>
<dbReference type="EMBL" id="JAMYWD010000008">
    <property type="protein sequence ID" value="KAJ4964106.1"/>
    <property type="molecule type" value="Genomic_DNA"/>
</dbReference>
<evidence type="ECO:0000313" key="10">
    <source>
        <dbReference type="EMBL" id="KAJ4964106.1"/>
    </source>
</evidence>
<dbReference type="InterPro" id="IPR024752">
    <property type="entry name" value="Myb/SANT-like_dom"/>
</dbReference>
<evidence type="ECO:0000313" key="11">
    <source>
        <dbReference type="Proteomes" id="UP001141806"/>
    </source>
</evidence>
<gene>
    <name evidence="10" type="ORF">NE237_024045</name>
</gene>
<evidence type="ECO:0000259" key="9">
    <source>
        <dbReference type="Pfam" id="PF12776"/>
    </source>
</evidence>
<keyword evidence="11" id="KW-1185">Reference proteome</keyword>
<dbReference type="Gene3D" id="3.40.50.300">
    <property type="entry name" value="P-loop containing nucleotide triphosphate hydrolases"/>
    <property type="match status" value="1"/>
</dbReference>
<dbReference type="GO" id="GO:0033314">
    <property type="term" value="P:mitotic DNA replication checkpoint signaling"/>
    <property type="evidence" value="ECO:0007669"/>
    <property type="project" value="TreeGrafter"/>
</dbReference>
<dbReference type="AlphaFoldDB" id="A0A9Q0HF44"/>
<dbReference type="FunFam" id="3.40.50.300:FF:001661">
    <property type="entry name" value="RAD17 checkpoint clamp loader component"/>
    <property type="match status" value="1"/>
</dbReference>
<evidence type="ECO:0000256" key="4">
    <source>
        <dbReference type="ARBA" id="ARBA00022763"/>
    </source>
</evidence>
<dbReference type="Gene3D" id="1.10.8.60">
    <property type="match status" value="1"/>
</dbReference>
<keyword evidence="3" id="KW-0547">Nucleotide-binding</keyword>
<dbReference type="GO" id="GO:0006281">
    <property type="term" value="P:DNA repair"/>
    <property type="evidence" value="ECO:0007669"/>
    <property type="project" value="InterPro"/>
</dbReference>
<evidence type="ECO:0000256" key="1">
    <source>
        <dbReference type="ARBA" id="ARBA00004123"/>
    </source>
</evidence>
<dbReference type="Pfam" id="PF03215">
    <property type="entry name" value="Rad17"/>
    <property type="match status" value="1"/>
</dbReference>
<keyword evidence="5" id="KW-0067">ATP-binding</keyword>
<evidence type="ECO:0000256" key="5">
    <source>
        <dbReference type="ARBA" id="ARBA00022840"/>
    </source>
</evidence>
<dbReference type="OrthoDB" id="10265971at2759"/>
<proteinExistence type="inferred from homology"/>
<dbReference type="GO" id="GO:0003689">
    <property type="term" value="F:DNA clamp loader activity"/>
    <property type="evidence" value="ECO:0007669"/>
    <property type="project" value="TreeGrafter"/>
</dbReference>
<keyword evidence="4" id="KW-0227">DNA damage</keyword>
<evidence type="ECO:0000256" key="6">
    <source>
        <dbReference type="ARBA" id="ARBA00023242"/>
    </source>
</evidence>
<dbReference type="GO" id="GO:0005634">
    <property type="term" value="C:nucleus"/>
    <property type="evidence" value="ECO:0007669"/>
    <property type="project" value="UniProtKB-SubCell"/>
</dbReference>
<comment type="subcellular location">
    <subcellularLocation>
        <location evidence="1">Nucleus</location>
    </subcellularLocation>
</comment>
<feature type="region of interest" description="Disordered" evidence="8">
    <location>
        <begin position="1"/>
        <end position="48"/>
    </location>
</feature>